<evidence type="ECO:0000313" key="5">
    <source>
        <dbReference type="EMBL" id="GMH22663.1"/>
    </source>
</evidence>
<comment type="caution">
    <text evidence="5">The sequence shown here is derived from an EMBL/GenBank/DDBJ whole genome shotgun (WGS) entry which is preliminary data.</text>
</comment>
<keyword evidence="6" id="KW-1185">Reference proteome</keyword>
<sequence>MSDIAEVQVVCCPKCEKLLPELHDSSLYRCRGCGTFLRAKEKIKSSLSEGLSEKSWDETGGECPLRSVKLESVAGYEREYDGVKCGRPKERSFEVGRTRSRKGDPTESFLTDYDLAMKSPARSIAGSVRKSPIRESVSADGVSKSQAKFTVGDAFESKSVVSVELDNVMKERVGAWVDEIGMQEETAQRSINGKASFDECLLADANMCRSTLDRPNRSSKRIWMESAEVALEDLGSNLEKLQVGVEEKFMYPDDHGRMGFNQELEREGIDLRFQSGYAGRSGRSRLPLEQWGIEGDGLRAIRGSPKVVGENRSISSSFYGHDLLRNDMQNSRESAQNLEQNRAELLQRYIEIKGQLSRAGDTTCDNRSSSSICYTEHDNFIEDELLRERGSMQLLSGNKNIWRPPYVNHSRETIPFSGGHNMVDWNDVYRPSRFVPNEIPIYDDQYLVQMPRSAPHHQRYHPQQSAHDYLPMRFKNLDQDHRELDPLDKYFHHQTHSCTHCCINNCQAHLPVASTAFGNRRSPNNSYGPWVTNPRIIYPAAQDPSYVTASSDQDSETGRFAHRRHRRRLISNLNKGLCHPIAGGAPFVLCSSCFQLLKLPRKLLTMGKNQCRLQCGACFAMVTFHLENKRYVVPVPLQSRPNAADTNNCSDEMLNEAGHEDSHDSAAGSSIKVESYDFDANVYSFQSVDSEPNVLVEEQRQHSSEAEKRQSHHPSSSCSLKVENKDLVVVQIDVANSVEMTLKNNLSRPPPGSPLQEHLDYSNAFSLSRVEVENNTNCEEQENGIPEIGALHLNFEETAAIASEMEISFNEFPTTGLHRDSAEVSREDQVEKKKGSKTSLAALIWGFRGSNESTRDGSNEETGVYVNGYLIPHHGIRSAEKLAGPISPGDYWYDSKAGFWGAMGNCCLGIIPPFIQEFNFPMPVNCAGGNTAIYVNGRELHTRDLDLLASRGFPTMRGKFYIVEISGKVVDEDTGQLVVNLGKLAPTVLNFAAKCMIPTNCPRYHDVKVRDQHTADSQSSVLYCINTLLTCTQNTTLSSSAVIIPTKSIDIQGVEKAKRGFGMKVPEIPDD</sequence>
<dbReference type="PANTHER" id="PTHR31105">
    <property type="entry name" value="EXTRA-LARGE G-PROTEIN-LIKE"/>
    <property type="match status" value="1"/>
</dbReference>
<dbReference type="InterPro" id="IPR055126">
    <property type="entry name" value="EDR4-like_N"/>
</dbReference>
<dbReference type="InterPro" id="IPR040244">
    <property type="entry name" value="EDR4-like"/>
</dbReference>
<evidence type="ECO:0000259" key="4">
    <source>
        <dbReference type="Pfam" id="PF22910"/>
    </source>
</evidence>
<evidence type="ECO:0000256" key="2">
    <source>
        <dbReference type="SAM" id="MobiDB-lite"/>
    </source>
</evidence>
<dbReference type="GO" id="GO:1900150">
    <property type="term" value="P:regulation of defense response to fungus"/>
    <property type="evidence" value="ECO:0007669"/>
    <property type="project" value="InterPro"/>
</dbReference>
<gene>
    <name evidence="5" type="ORF">Nepgr_024506</name>
</gene>
<evidence type="ECO:0000313" key="6">
    <source>
        <dbReference type="Proteomes" id="UP001279734"/>
    </source>
</evidence>
<dbReference type="InterPro" id="IPR021480">
    <property type="entry name" value="Zinc_ribbon_12"/>
</dbReference>
<name>A0AAD3XYV4_NEPGR</name>
<dbReference type="Pfam" id="PF11331">
    <property type="entry name" value="Zn_ribbon_12"/>
    <property type="match status" value="1"/>
</dbReference>
<reference evidence="5" key="1">
    <citation type="submission" date="2023-05" db="EMBL/GenBank/DDBJ databases">
        <title>Nepenthes gracilis genome sequencing.</title>
        <authorList>
            <person name="Fukushima K."/>
        </authorList>
    </citation>
    <scope>NUCLEOTIDE SEQUENCE</scope>
    <source>
        <strain evidence="5">SING2019-196</strain>
    </source>
</reference>
<evidence type="ECO:0008006" key="7">
    <source>
        <dbReference type="Google" id="ProtNLM"/>
    </source>
</evidence>
<feature type="compositionally biased region" description="Basic and acidic residues" evidence="2">
    <location>
        <begin position="697"/>
        <end position="709"/>
    </location>
</feature>
<proteinExistence type="predicted"/>
<feature type="domain" description="Enhanced disease resistance 4-like N-terminal" evidence="4">
    <location>
        <begin position="7"/>
        <end position="39"/>
    </location>
</feature>
<dbReference type="PANTHER" id="PTHR31105:SF42">
    <property type="entry name" value="OS02G0258300 PROTEIN"/>
    <property type="match status" value="1"/>
</dbReference>
<feature type="coiled-coil region" evidence="1">
    <location>
        <begin position="321"/>
        <end position="355"/>
    </location>
</feature>
<dbReference type="AlphaFoldDB" id="A0AAD3XYV4"/>
<dbReference type="EMBL" id="BSYO01000025">
    <property type="protein sequence ID" value="GMH22663.1"/>
    <property type="molecule type" value="Genomic_DNA"/>
</dbReference>
<feature type="region of interest" description="Disordered" evidence="2">
    <location>
        <begin position="642"/>
        <end position="666"/>
    </location>
</feature>
<evidence type="ECO:0000259" key="3">
    <source>
        <dbReference type="Pfam" id="PF11331"/>
    </source>
</evidence>
<protein>
    <recommendedName>
        <fullName evidence="7">Zinc-ribbon domain-containing protein</fullName>
    </recommendedName>
</protein>
<keyword evidence="1" id="KW-0175">Coiled coil</keyword>
<evidence type="ECO:0000256" key="1">
    <source>
        <dbReference type="SAM" id="Coils"/>
    </source>
</evidence>
<dbReference type="Proteomes" id="UP001279734">
    <property type="component" value="Unassembled WGS sequence"/>
</dbReference>
<dbReference type="Pfam" id="PF22910">
    <property type="entry name" value="EDR4-like_1st"/>
    <property type="match status" value="1"/>
</dbReference>
<accession>A0AAD3XYV4</accession>
<feature type="region of interest" description="Disordered" evidence="2">
    <location>
        <begin position="695"/>
        <end position="718"/>
    </location>
</feature>
<feature type="domain" description="Probable zinc-ribbon" evidence="3">
    <location>
        <begin position="582"/>
        <end position="626"/>
    </location>
</feature>
<organism evidence="5 6">
    <name type="scientific">Nepenthes gracilis</name>
    <name type="common">Slender pitcher plant</name>
    <dbReference type="NCBI Taxonomy" id="150966"/>
    <lineage>
        <taxon>Eukaryota</taxon>
        <taxon>Viridiplantae</taxon>
        <taxon>Streptophyta</taxon>
        <taxon>Embryophyta</taxon>
        <taxon>Tracheophyta</taxon>
        <taxon>Spermatophyta</taxon>
        <taxon>Magnoliopsida</taxon>
        <taxon>eudicotyledons</taxon>
        <taxon>Gunneridae</taxon>
        <taxon>Pentapetalae</taxon>
        <taxon>Caryophyllales</taxon>
        <taxon>Nepenthaceae</taxon>
        <taxon>Nepenthes</taxon>
    </lineage>
</organism>